<dbReference type="InterPro" id="IPR031704">
    <property type="entry name" value="Glyco_hydro_36_N"/>
</dbReference>
<dbReference type="InterPro" id="IPR031705">
    <property type="entry name" value="Glyco_hydro_36_C"/>
</dbReference>
<feature type="compositionally biased region" description="Polar residues" evidence="9">
    <location>
        <begin position="214"/>
        <end position="231"/>
    </location>
</feature>
<organism evidence="12 13">
    <name type="scientific">Halobacillus yeomjeoni</name>
    <dbReference type="NCBI Taxonomy" id="311194"/>
    <lineage>
        <taxon>Bacteria</taxon>
        <taxon>Bacillati</taxon>
        <taxon>Bacillota</taxon>
        <taxon>Bacilli</taxon>
        <taxon>Bacillales</taxon>
        <taxon>Bacillaceae</taxon>
        <taxon>Halobacillus</taxon>
    </lineage>
</organism>
<name>A0A931HVP8_9BACI</name>
<sequence length="753" mass="86428">MMIFENESPRQFHLQNDEISYVLHVLKNGHLGHLYFGKRLNHREDFSHFQQEAERAGTSYVYEGDMNFSLDLARLEYPVYGSTDYREPALQIEQTNGSRISDFKYASHRIYAGKPELEGLPATYVDAEEEARTLEITLHDRVMEADLMLTYTIFKNHNAITRSSKVVNHGREDLNLSRVLSASIDMPDSNYEMVQLSGSWSRERHVKSRRIESGVQSIGSTRGTSSSQQNPFYALKRPNTTEDVGDVIGMSLVYSGNFLGQVEVDHYDVARASIGLQPFDFNWKLEPGEAFQSPEAVIVFSNQGMNGMSQTYHNLYHQRLVRGKWRDRERPILINNWEATYFDFYEDKIVSIASQAKELGVELFVLDDGWFGKRDDDTTSLGDWFYDERKLPGGISRLAEKVTEAGLDFGLWFEPEMVSKQSELFEKHPDWAIQVEGRPMSHGRNQYILDFSRKEVVDYIYELMHEVLSNAPVTYVKWDMNRYMTEISSAALPSDRQKELPHRYILGVYDLYERLIRDFPEILFESCASGGARFDPGMLYYAPQTWTSDDTDAVERLKIQYGTSMVYPLSTIGAHVSEVPNHQVKRITSLKTRGEVAFFGTFGYELDVTNMSEAEKEETRNQIDFYKQHRELIQKGDFYRLVNPFEGSGNDTAWMVVSDNRDKALVGHYRVLARPNDGFHRLYVKGLDPDKKYHVRQLASHEDYNESRSGSTHFGDELMFAGLNLGAGYSGTQAGGIKESGDFSSTLWLIEEA</sequence>
<dbReference type="PANTHER" id="PTHR43053">
    <property type="entry name" value="GLYCOSIDASE FAMILY 31"/>
    <property type="match status" value="1"/>
</dbReference>
<keyword evidence="13" id="KW-1185">Reference proteome</keyword>
<evidence type="ECO:0000256" key="6">
    <source>
        <dbReference type="PIRNR" id="PIRNR005536"/>
    </source>
</evidence>
<gene>
    <name evidence="12" type="ORF">H0267_10580</name>
</gene>
<dbReference type="Gene3D" id="2.60.40.1180">
    <property type="entry name" value="Golgi alpha-mannosidase II"/>
    <property type="match status" value="1"/>
</dbReference>
<comment type="catalytic activity">
    <reaction evidence="1 6">
        <text>Hydrolysis of terminal, non-reducing alpha-D-galactose residues in alpha-D-galactosides, including galactose oligosaccharides, galactomannans and galactolipids.</text>
        <dbReference type="EC" id="3.2.1.22"/>
    </reaction>
</comment>
<dbReference type="InterPro" id="IPR013785">
    <property type="entry name" value="Aldolase_TIM"/>
</dbReference>
<dbReference type="Pfam" id="PF02065">
    <property type="entry name" value="Melibiase"/>
    <property type="match status" value="1"/>
</dbReference>
<dbReference type="Pfam" id="PF16874">
    <property type="entry name" value="Glyco_hydro_36C"/>
    <property type="match status" value="1"/>
</dbReference>
<proteinExistence type="inferred from homology"/>
<dbReference type="PANTHER" id="PTHR43053:SF3">
    <property type="entry name" value="ALPHA-GALACTOSIDASE C-RELATED"/>
    <property type="match status" value="1"/>
</dbReference>
<evidence type="ECO:0000259" key="10">
    <source>
        <dbReference type="Pfam" id="PF16874"/>
    </source>
</evidence>
<dbReference type="InterPro" id="IPR038417">
    <property type="entry name" value="Alpga-gal_N_sf"/>
</dbReference>
<evidence type="ECO:0000259" key="11">
    <source>
        <dbReference type="Pfam" id="PF16875"/>
    </source>
</evidence>
<dbReference type="Proteomes" id="UP000614490">
    <property type="component" value="Unassembled WGS sequence"/>
</dbReference>
<evidence type="ECO:0000313" key="13">
    <source>
        <dbReference type="Proteomes" id="UP000614490"/>
    </source>
</evidence>
<dbReference type="InterPro" id="IPR000111">
    <property type="entry name" value="Glyco_hydro_27/36_CS"/>
</dbReference>
<feature type="active site" description="Nucleophile" evidence="7">
    <location>
        <position position="479"/>
    </location>
</feature>
<accession>A0A931HVP8</accession>
<dbReference type="PRINTS" id="PR00743">
    <property type="entry name" value="GLHYDRLASE36"/>
</dbReference>
<dbReference type="FunFam" id="3.20.20.70:FF:000118">
    <property type="entry name" value="Alpha-galactosidase"/>
    <property type="match status" value="1"/>
</dbReference>
<dbReference type="EC" id="3.2.1.22" evidence="3 6"/>
<feature type="active site" description="Proton donor" evidence="7">
    <location>
        <position position="549"/>
    </location>
</feature>
<feature type="binding site" evidence="8">
    <location>
        <position position="527"/>
    </location>
    <ligand>
        <name>substrate</name>
    </ligand>
</feature>
<evidence type="ECO:0000313" key="12">
    <source>
        <dbReference type="EMBL" id="MBH0230660.1"/>
    </source>
</evidence>
<dbReference type="AlphaFoldDB" id="A0A931HVP8"/>
<dbReference type="SUPFAM" id="SSF51445">
    <property type="entry name" value="(Trans)glycosidases"/>
    <property type="match status" value="1"/>
</dbReference>
<comment type="caution">
    <text evidence="12">The sequence shown here is derived from an EMBL/GenBank/DDBJ whole genome shotgun (WGS) entry which is preliminary data.</text>
</comment>
<feature type="domain" description="Glycosyl hydrolase family 36 C-terminal" evidence="10">
    <location>
        <begin position="652"/>
        <end position="749"/>
    </location>
</feature>
<feature type="binding site" evidence="8">
    <location>
        <position position="444"/>
    </location>
    <ligand>
        <name>substrate</name>
    </ligand>
</feature>
<feature type="domain" description="Glycosyl hydrolase family 36 N-terminal" evidence="11">
    <location>
        <begin position="29"/>
        <end position="286"/>
    </location>
</feature>
<dbReference type="Gene3D" id="3.20.20.70">
    <property type="entry name" value="Aldolase class I"/>
    <property type="match status" value="1"/>
</dbReference>
<dbReference type="GO" id="GO:0004557">
    <property type="term" value="F:alpha-galactosidase activity"/>
    <property type="evidence" value="ECO:0007669"/>
    <property type="project" value="UniProtKB-UniRule"/>
</dbReference>
<comment type="similarity">
    <text evidence="2">Belongs to the glycosyl hydrolase 36 family.</text>
</comment>
<dbReference type="EMBL" id="JADZSC010000002">
    <property type="protein sequence ID" value="MBH0230660.1"/>
    <property type="molecule type" value="Genomic_DNA"/>
</dbReference>
<dbReference type="PIRSF" id="PIRSF005536">
    <property type="entry name" value="Agal"/>
    <property type="match status" value="1"/>
</dbReference>
<evidence type="ECO:0000256" key="8">
    <source>
        <dbReference type="PIRSR" id="PIRSR005536-2"/>
    </source>
</evidence>
<dbReference type="CDD" id="cd14791">
    <property type="entry name" value="GH36"/>
    <property type="match status" value="1"/>
</dbReference>
<dbReference type="PROSITE" id="PS00512">
    <property type="entry name" value="ALPHA_GALACTOSIDASE"/>
    <property type="match status" value="1"/>
</dbReference>
<feature type="binding site" evidence="8">
    <location>
        <begin position="367"/>
        <end position="368"/>
    </location>
    <ligand>
        <name>substrate</name>
    </ligand>
</feature>
<feature type="region of interest" description="Disordered" evidence="9">
    <location>
        <begin position="211"/>
        <end position="232"/>
    </location>
</feature>
<dbReference type="Pfam" id="PF16875">
    <property type="entry name" value="Glyco_hydro_36N"/>
    <property type="match status" value="1"/>
</dbReference>
<evidence type="ECO:0000256" key="5">
    <source>
        <dbReference type="ARBA" id="ARBA00023295"/>
    </source>
</evidence>
<dbReference type="GO" id="GO:0016052">
    <property type="term" value="P:carbohydrate catabolic process"/>
    <property type="evidence" value="ECO:0007669"/>
    <property type="project" value="InterPro"/>
</dbReference>
<keyword evidence="4 6" id="KW-0378">Hydrolase</keyword>
<protein>
    <recommendedName>
        <fullName evidence="3 6">Alpha-galactosidase</fullName>
        <ecNumber evidence="3 6">3.2.1.22</ecNumber>
    </recommendedName>
</protein>
<dbReference type="InterPro" id="IPR013780">
    <property type="entry name" value="Glyco_hydro_b"/>
</dbReference>
<feature type="binding site" evidence="8">
    <location>
        <begin position="477"/>
        <end position="481"/>
    </location>
    <ligand>
        <name>substrate</name>
    </ligand>
</feature>
<dbReference type="InterPro" id="IPR017853">
    <property type="entry name" value="GH"/>
</dbReference>
<evidence type="ECO:0000256" key="7">
    <source>
        <dbReference type="PIRSR" id="PIRSR005536-1"/>
    </source>
</evidence>
<reference evidence="12 13" key="1">
    <citation type="journal article" date="2005" name="Int. J. Syst. Evol. Microbiol.">
        <title>Halobacillus yeomjeoni sp. nov., isolated from a marine solar saltern in Korea.</title>
        <authorList>
            <person name="Yoon J.H."/>
            <person name="Kang S.J."/>
            <person name="Lee C.H."/>
            <person name="Oh H.W."/>
            <person name="Oh T.K."/>
        </authorList>
    </citation>
    <scope>NUCLEOTIDE SEQUENCE [LARGE SCALE GENOMIC DNA]</scope>
    <source>
        <strain evidence="12 13">KCTC 3957</strain>
    </source>
</reference>
<feature type="binding site" evidence="8">
    <location>
        <position position="549"/>
    </location>
    <ligand>
        <name>substrate</name>
    </ligand>
</feature>
<evidence type="ECO:0000256" key="2">
    <source>
        <dbReference type="ARBA" id="ARBA00006202"/>
    </source>
</evidence>
<evidence type="ECO:0000256" key="9">
    <source>
        <dbReference type="SAM" id="MobiDB-lite"/>
    </source>
</evidence>
<feature type="binding site" evidence="8">
    <location>
        <position position="200"/>
    </location>
    <ligand>
        <name>substrate</name>
    </ligand>
</feature>
<evidence type="ECO:0000256" key="4">
    <source>
        <dbReference type="ARBA" id="ARBA00022801"/>
    </source>
</evidence>
<dbReference type="Gene3D" id="2.70.98.60">
    <property type="entry name" value="alpha-galactosidase from lactobacil brevis"/>
    <property type="match status" value="1"/>
</dbReference>
<dbReference type="InterPro" id="IPR002252">
    <property type="entry name" value="Glyco_hydro_36"/>
</dbReference>
<dbReference type="InterPro" id="IPR050985">
    <property type="entry name" value="Alpha-glycosidase_related"/>
</dbReference>
<evidence type="ECO:0000256" key="1">
    <source>
        <dbReference type="ARBA" id="ARBA00001255"/>
    </source>
</evidence>
<evidence type="ECO:0000256" key="3">
    <source>
        <dbReference type="ARBA" id="ARBA00012755"/>
    </source>
</evidence>
<keyword evidence="5 6" id="KW-0326">Glycosidase</keyword>